<evidence type="ECO:0000313" key="2">
    <source>
        <dbReference type="EMBL" id="QDM57077.1"/>
    </source>
</evidence>
<dbReference type="RefSeq" id="YP_009848404.1">
    <property type="nucleotide sequence ID" value="NC_048784.1"/>
</dbReference>
<dbReference type="GeneID" id="55618825"/>
<sequence>MSDLDTDRTAINPRSIPMSTYDADRTPDYDDADVVKFGGGESKAPFKFKIGDSPVFFVPEPDSDTVMDIEEARTTRQVLKLFLGEQYEDVADFLGPQHPDNLIDITRAMSRYFGLFDADIAMNRAEKRSRARRGGSRR</sequence>
<organism evidence="2 3">
    <name type="scientific">Rhodococcus phage Whack</name>
    <dbReference type="NCBI Taxonomy" id="2591132"/>
    <lineage>
        <taxon>Viruses</taxon>
        <taxon>Duplodnaviria</taxon>
        <taxon>Heunggongvirae</taxon>
        <taxon>Uroviricota</taxon>
        <taxon>Caudoviricetes</taxon>
        <taxon>Whackvirus</taxon>
        <taxon>Whackvirus whack</taxon>
    </lineage>
</organism>
<protein>
    <submittedName>
        <fullName evidence="2">Tail assembly chaperone</fullName>
    </submittedName>
</protein>
<evidence type="ECO:0000313" key="3">
    <source>
        <dbReference type="Proteomes" id="UP000319882"/>
    </source>
</evidence>
<dbReference type="EMBL" id="MK967393">
    <property type="protein sequence ID" value="QDM57077.1"/>
    <property type="molecule type" value="Genomic_DNA"/>
</dbReference>
<evidence type="ECO:0000256" key="1">
    <source>
        <dbReference type="SAM" id="MobiDB-lite"/>
    </source>
</evidence>
<accession>A0A515MK75</accession>
<dbReference type="Proteomes" id="UP000319882">
    <property type="component" value="Segment"/>
</dbReference>
<proteinExistence type="predicted"/>
<feature type="region of interest" description="Disordered" evidence="1">
    <location>
        <begin position="1"/>
        <end position="24"/>
    </location>
</feature>
<gene>
    <name evidence="2" type="primary">14</name>
    <name evidence="2" type="ORF">SEA_WHACK_14</name>
</gene>
<name>A0A515MK75_9CAUD</name>
<dbReference type="KEGG" id="vg:55618825"/>
<reference evidence="2 3" key="1">
    <citation type="submission" date="2019-05" db="EMBL/GenBank/DDBJ databases">
        <authorList>
            <person name="Beaulieu J."/>
            <person name="Cox M."/>
            <person name="Nazim E."/>
            <person name="Robinson Z."/>
            <person name="Molloy S.D."/>
            <person name="Garlena R.A."/>
            <person name="Russell D.A."/>
            <person name="Pope W.H."/>
            <person name="Jacobs-Sera D."/>
            <person name="Hatfull G.F."/>
        </authorList>
    </citation>
    <scope>NUCLEOTIDE SEQUENCE [LARGE SCALE GENOMIC DNA]</scope>
</reference>
<keyword evidence="3" id="KW-1185">Reference proteome</keyword>